<evidence type="ECO:0000313" key="4">
    <source>
        <dbReference type="Proteomes" id="UP000289738"/>
    </source>
</evidence>
<dbReference type="GO" id="GO:0008270">
    <property type="term" value="F:zinc ion binding"/>
    <property type="evidence" value="ECO:0007669"/>
    <property type="project" value="UniProtKB-KW"/>
</dbReference>
<keyword evidence="4" id="KW-1185">Reference proteome</keyword>
<dbReference type="AlphaFoldDB" id="A0A445DGJ1"/>
<dbReference type="PROSITE" id="PS50158">
    <property type="entry name" value="ZF_CCHC"/>
    <property type="match status" value="1"/>
</dbReference>
<keyword evidence="1" id="KW-0863">Zinc-finger</keyword>
<keyword evidence="1" id="KW-0479">Metal-binding</keyword>
<comment type="caution">
    <text evidence="3">The sequence shown here is derived from an EMBL/GenBank/DDBJ whole genome shotgun (WGS) entry which is preliminary data.</text>
</comment>
<proteinExistence type="predicted"/>
<accession>A0A445DGJ1</accession>
<keyword evidence="1" id="KW-0862">Zinc</keyword>
<reference evidence="3 4" key="1">
    <citation type="submission" date="2019-01" db="EMBL/GenBank/DDBJ databases">
        <title>Sequencing of cultivated peanut Arachis hypogaea provides insights into genome evolution and oil improvement.</title>
        <authorList>
            <person name="Chen X."/>
        </authorList>
    </citation>
    <scope>NUCLEOTIDE SEQUENCE [LARGE SCALE GENOMIC DNA]</scope>
    <source>
        <strain evidence="4">cv. Fuhuasheng</strain>
        <tissue evidence="3">Leaves</tissue>
    </source>
</reference>
<dbReference type="Proteomes" id="UP000289738">
    <property type="component" value="Chromosome A04"/>
</dbReference>
<dbReference type="GO" id="GO:0003676">
    <property type="term" value="F:nucleic acid binding"/>
    <property type="evidence" value="ECO:0007669"/>
    <property type="project" value="InterPro"/>
</dbReference>
<evidence type="ECO:0000256" key="1">
    <source>
        <dbReference type="PROSITE-ProRule" id="PRU00047"/>
    </source>
</evidence>
<name>A0A445DGJ1_ARAHY</name>
<organism evidence="3 4">
    <name type="scientific">Arachis hypogaea</name>
    <name type="common">Peanut</name>
    <dbReference type="NCBI Taxonomy" id="3818"/>
    <lineage>
        <taxon>Eukaryota</taxon>
        <taxon>Viridiplantae</taxon>
        <taxon>Streptophyta</taxon>
        <taxon>Embryophyta</taxon>
        <taxon>Tracheophyta</taxon>
        <taxon>Spermatophyta</taxon>
        <taxon>Magnoliopsida</taxon>
        <taxon>eudicotyledons</taxon>
        <taxon>Gunneridae</taxon>
        <taxon>Pentapetalae</taxon>
        <taxon>rosids</taxon>
        <taxon>fabids</taxon>
        <taxon>Fabales</taxon>
        <taxon>Fabaceae</taxon>
        <taxon>Papilionoideae</taxon>
        <taxon>50 kb inversion clade</taxon>
        <taxon>dalbergioids sensu lato</taxon>
        <taxon>Dalbergieae</taxon>
        <taxon>Pterocarpus clade</taxon>
        <taxon>Arachis</taxon>
    </lineage>
</organism>
<evidence type="ECO:0000313" key="3">
    <source>
        <dbReference type="EMBL" id="RYR62289.1"/>
    </source>
</evidence>
<feature type="domain" description="CCHC-type" evidence="2">
    <location>
        <begin position="80"/>
        <end position="95"/>
    </location>
</feature>
<protein>
    <recommendedName>
        <fullName evidence="2">CCHC-type domain-containing protein</fullName>
    </recommendedName>
</protein>
<dbReference type="EMBL" id="SDMP01000004">
    <property type="protein sequence ID" value="RYR62289.1"/>
    <property type="molecule type" value="Genomic_DNA"/>
</dbReference>
<evidence type="ECO:0000259" key="2">
    <source>
        <dbReference type="PROSITE" id="PS50158"/>
    </source>
</evidence>
<dbReference type="InterPro" id="IPR001878">
    <property type="entry name" value="Znf_CCHC"/>
</dbReference>
<gene>
    <name evidence="3" type="ORF">Ahy_A04g019752</name>
</gene>
<sequence length="108" mass="12569">MCNVDVIDLGIISAFNSSDLDFVIMEGLWKVLDHYLTIRKKFVKSLEEPSRSIQPQQRSPKYLINGILHKIEYNRIHQVCFHCGRIDHEKSNCPETAIEREIEKNKGV</sequence>